<keyword evidence="4" id="KW-0378">Hydrolase</keyword>
<evidence type="ECO:0000313" key="6">
    <source>
        <dbReference type="Proteomes" id="UP000019184"/>
    </source>
</evidence>
<dbReference type="Pfam" id="PF01750">
    <property type="entry name" value="HycI"/>
    <property type="match status" value="1"/>
</dbReference>
<dbReference type="PANTHER" id="PTHR30302">
    <property type="entry name" value="HYDROGENASE 1 MATURATION PROTEASE"/>
    <property type="match status" value="1"/>
</dbReference>
<dbReference type="InterPro" id="IPR023430">
    <property type="entry name" value="Pept_HybD-like_dom_sf"/>
</dbReference>
<accession>A0A7U7GAE1</accession>
<dbReference type="Proteomes" id="UP000019184">
    <property type="component" value="Unassembled WGS sequence"/>
</dbReference>
<keyword evidence="3" id="KW-0064">Aspartyl protease</keyword>
<keyword evidence="2 5" id="KW-0645">Protease</keyword>
<protein>
    <submittedName>
        <fullName evidence="5">Hydrogenase maturation protease</fullName>
    </submittedName>
</protein>
<dbReference type="Gene3D" id="3.40.50.1450">
    <property type="entry name" value="HybD-like"/>
    <property type="match status" value="1"/>
</dbReference>
<sequence length="183" mass="19556">MNDVDPAMDSEDLLTHVHRCVILGIGNPLMGDDGVGIHVIRDLLAKPAALAFTGGTIEILDGGTLGYLLIDRLAGTDALIVVDAANIGKSAGEVQLFLNKEMDGFLSQNQTSSVHEVGLVDLVQMMTLMGQMPRHRALVGIQPSIIDWETELSPSLAQSVAKASDKIIHIVSKWYGVSTQCPI</sequence>
<keyword evidence="6" id="KW-1185">Reference proteome</keyword>
<reference evidence="5 6" key="1">
    <citation type="journal article" date="2014" name="ISME J.">
        <title>Candidatus Competibacter-lineage genomes retrieved from metagenomes reveal functional metabolic diversity.</title>
        <authorList>
            <person name="McIlroy S.J."/>
            <person name="Albertsen M."/>
            <person name="Andresen E.K."/>
            <person name="Saunders A.M."/>
            <person name="Kristiansen R."/>
            <person name="Stokholm-Bjerregaard M."/>
            <person name="Nielsen K.L."/>
            <person name="Nielsen P.H."/>
        </authorList>
    </citation>
    <scope>NUCLEOTIDE SEQUENCE [LARGE SCALE GENOMIC DNA]</scope>
    <source>
        <strain evidence="5 6">Run_B_J11</strain>
    </source>
</reference>
<dbReference type="InterPro" id="IPR000671">
    <property type="entry name" value="Peptidase_A31"/>
</dbReference>
<name>A0A7U7GAE1_9GAMM</name>
<dbReference type="SUPFAM" id="SSF53163">
    <property type="entry name" value="HybD-like"/>
    <property type="match status" value="1"/>
</dbReference>
<organism evidence="5 6">
    <name type="scientific">Candidatus Contendobacter odensis Run_B_J11</name>
    <dbReference type="NCBI Taxonomy" id="1400861"/>
    <lineage>
        <taxon>Bacteria</taxon>
        <taxon>Pseudomonadati</taxon>
        <taxon>Pseudomonadota</taxon>
        <taxon>Gammaproteobacteria</taxon>
        <taxon>Candidatus Competibacteraceae</taxon>
        <taxon>Candidatus Contendibacter</taxon>
    </lineage>
</organism>
<dbReference type="GO" id="GO:0016485">
    <property type="term" value="P:protein processing"/>
    <property type="evidence" value="ECO:0007669"/>
    <property type="project" value="TreeGrafter"/>
</dbReference>
<evidence type="ECO:0000313" key="5">
    <source>
        <dbReference type="EMBL" id="CDH44461.1"/>
    </source>
</evidence>
<dbReference type="AlphaFoldDB" id="A0A7U7GAE1"/>
<dbReference type="GO" id="GO:0004190">
    <property type="term" value="F:aspartic-type endopeptidase activity"/>
    <property type="evidence" value="ECO:0007669"/>
    <property type="project" value="UniProtKB-KW"/>
</dbReference>
<comment type="caution">
    <text evidence="5">The sequence shown here is derived from an EMBL/GenBank/DDBJ whole genome shotgun (WGS) entry which is preliminary data.</text>
</comment>
<dbReference type="RefSeq" id="WP_051497511.1">
    <property type="nucleotide sequence ID" value="NZ_CBTK010000077.1"/>
</dbReference>
<dbReference type="NCBIfam" id="TIGR00072">
    <property type="entry name" value="hydrog_prot"/>
    <property type="match status" value="1"/>
</dbReference>
<evidence type="ECO:0000256" key="4">
    <source>
        <dbReference type="ARBA" id="ARBA00022801"/>
    </source>
</evidence>
<dbReference type="EMBL" id="CBTK010000077">
    <property type="protein sequence ID" value="CDH44461.1"/>
    <property type="molecule type" value="Genomic_DNA"/>
</dbReference>
<dbReference type="GO" id="GO:0008047">
    <property type="term" value="F:enzyme activator activity"/>
    <property type="evidence" value="ECO:0007669"/>
    <property type="project" value="InterPro"/>
</dbReference>
<dbReference type="PRINTS" id="PR00446">
    <property type="entry name" value="HYDRGNUPTAKE"/>
</dbReference>
<evidence type="ECO:0000256" key="1">
    <source>
        <dbReference type="ARBA" id="ARBA00006814"/>
    </source>
</evidence>
<comment type="similarity">
    <text evidence="1">Belongs to the peptidase A31 family.</text>
</comment>
<evidence type="ECO:0000256" key="3">
    <source>
        <dbReference type="ARBA" id="ARBA00022750"/>
    </source>
</evidence>
<gene>
    <name evidence="5" type="ORF">BN874_1680037</name>
</gene>
<dbReference type="OrthoDB" id="9792731at2"/>
<evidence type="ECO:0000256" key="2">
    <source>
        <dbReference type="ARBA" id="ARBA00022670"/>
    </source>
</evidence>
<dbReference type="PANTHER" id="PTHR30302:SF1">
    <property type="entry name" value="HYDROGENASE 2 MATURATION PROTEASE"/>
    <property type="match status" value="1"/>
</dbReference>
<proteinExistence type="inferred from homology"/>